<evidence type="ECO:0000256" key="5">
    <source>
        <dbReference type="ARBA" id="ARBA00023002"/>
    </source>
</evidence>
<dbReference type="GO" id="GO:0050661">
    <property type="term" value="F:NADP binding"/>
    <property type="evidence" value="ECO:0007669"/>
    <property type="project" value="InterPro"/>
</dbReference>
<protein>
    <recommendedName>
        <fullName evidence="2 8">Shikimate dehydrogenase (NADP(+))</fullName>
        <shortName evidence="8">SDH</shortName>
        <ecNumber evidence="2 8">1.1.1.25</ecNumber>
    </recommendedName>
</protein>
<feature type="active site" description="Proton acceptor" evidence="8">
    <location>
        <position position="66"/>
    </location>
</feature>
<keyword evidence="4 8" id="KW-0521">NADP</keyword>
<comment type="function">
    <text evidence="8">Involved in the biosynthesis of the chorismate, which leads to the biosynthesis of aromatic amino acids. Catalyzes the reversible NADPH linked reduction of 3-dehydroshikimate (DHSA) to yield shikimate (SA).</text>
</comment>
<dbReference type="EC" id="1.1.1.25" evidence="2 8"/>
<dbReference type="InterPro" id="IPR011342">
    <property type="entry name" value="Shikimate_DH"/>
</dbReference>
<dbReference type="RefSeq" id="WP_138985940.1">
    <property type="nucleotide sequence ID" value="NZ_CP043869.1"/>
</dbReference>
<name>A0A5P1R6C9_9GAMM</name>
<comment type="caution">
    <text evidence="8">Lacks conserved residue(s) required for the propagation of feature annotation.</text>
</comment>
<dbReference type="FunFam" id="3.40.50.10860:FF:000006">
    <property type="entry name" value="Shikimate dehydrogenase (NADP(+))"/>
    <property type="match status" value="1"/>
</dbReference>
<accession>A0A5P1R6C9</accession>
<keyword evidence="6 8" id="KW-0057">Aromatic amino acid biosynthesis</keyword>
<evidence type="ECO:0000313" key="12">
    <source>
        <dbReference type="EMBL" id="QEQ95238.1"/>
    </source>
</evidence>
<evidence type="ECO:0000313" key="13">
    <source>
        <dbReference type="Proteomes" id="UP000324760"/>
    </source>
</evidence>
<reference evidence="12 13" key="1">
    <citation type="journal article" date="2019" name="Biochem. Eng. J.">
        <title>Metabolic engineering of the marine bacteria Neptunomonas concharum for the production of acetoin and meso-2,3-butanediol from acetate.</title>
        <authorList>
            <person name="Li W."/>
            <person name="Pu N."/>
            <person name="Liu C.-X."/>
            <person name="Yuan Q.-P."/>
            <person name="Li Z.-J."/>
        </authorList>
    </citation>
    <scope>NUCLEOTIDE SEQUENCE [LARGE SCALE GENOMIC DNA]</scope>
    <source>
        <strain evidence="12 13">JCM17730</strain>
    </source>
</reference>
<dbReference type="FunFam" id="3.40.50.720:FF:000104">
    <property type="entry name" value="Shikimate dehydrogenase (NADP(+))"/>
    <property type="match status" value="1"/>
</dbReference>
<comment type="pathway">
    <text evidence="1 8">Metabolic intermediate biosynthesis; chorismate biosynthesis; chorismate from D-erythrose 4-phosphate and phosphoenolpyruvate: step 4/7.</text>
</comment>
<feature type="domain" description="Shikimate dehydrogenase substrate binding N-terminal" evidence="10">
    <location>
        <begin position="7"/>
        <end position="89"/>
    </location>
</feature>
<proteinExistence type="inferred from homology"/>
<dbReference type="Gene3D" id="3.40.50.10860">
    <property type="entry name" value="Leucine Dehydrogenase, chain A, domain 1"/>
    <property type="match status" value="1"/>
</dbReference>
<feature type="binding site" evidence="8">
    <location>
        <position position="246"/>
    </location>
    <ligand>
        <name>shikimate</name>
        <dbReference type="ChEBI" id="CHEBI:36208"/>
    </ligand>
</feature>
<feature type="domain" description="Quinate/shikimate 5-dehydrogenase/glutamyl-tRNA reductase" evidence="9">
    <location>
        <begin position="118"/>
        <end position="193"/>
    </location>
</feature>
<keyword evidence="5 8" id="KW-0560">Oxidoreductase</keyword>
<evidence type="ECO:0000259" key="10">
    <source>
        <dbReference type="Pfam" id="PF08501"/>
    </source>
</evidence>
<dbReference type="HAMAP" id="MF_00222">
    <property type="entry name" value="Shikimate_DH_AroE"/>
    <property type="match status" value="1"/>
</dbReference>
<dbReference type="OrthoDB" id="9776868at2"/>
<dbReference type="NCBIfam" id="TIGR00507">
    <property type="entry name" value="aroE"/>
    <property type="match status" value="1"/>
</dbReference>
<evidence type="ECO:0000259" key="9">
    <source>
        <dbReference type="Pfam" id="PF01488"/>
    </source>
</evidence>
<dbReference type="AlphaFoldDB" id="A0A5P1R6C9"/>
<dbReference type="NCBIfam" id="NF001310">
    <property type="entry name" value="PRK00258.1-2"/>
    <property type="match status" value="1"/>
</dbReference>
<comment type="subunit">
    <text evidence="8">Homodimer.</text>
</comment>
<evidence type="ECO:0000256" key="7">
    <source>
        <dbReference type="ARBA" id="ARBA00049442"/>
    </source>
</evidence>
<evidence type="ECO:0000256" key="2">
    <source>
        <dbReference type="ARBA" id="ARBA00012962"/>
    </source>
</evidence>
<comment type="similarity">
    <text evidence="8">Belongs to the shikimate dehydrogenase family.</text>
</comment>
<dbReference type="PROSITE" id="PS51257">
    <property type="entry name" value="PROKAR_LIPOPROTEIN"/>
    <property type="match status" value="1"/>
</dbReference>
<gene>
    <name evidence="8 12" type="primary">aroE</name>
    <name evidence="12" type="ORF">F0U83_00135</name>
</gene>
<dbReference type="Proteomes" id="UP000324760">
    <property type="component" value="Chromosome"/>
</dbReference>
<feature type="binding site" evidence="8">
    <location>
        <position position="62"/>
    </location>
    <ligand>
        <name>shikimate</name>
        <dbReference type="ChEBI" id="CHEBI:36208"/>
    </ligand>
</feature>
<dbReference type="InterPro" id="IPR006151">
    <property type="entry name" value="Shikm_DH/Glu-tRNA_Rdtase"/>
</dbReference>
<dbReference type="PANTHER" id="PTHR21089">
    <property type="entry name" value="SHIKIMATE DEHYDROGENASE"/>
    <property type="match status" value="1"/>
</dbReference>
<dbReference type="SUPFAM" id="SSF51735">
    <property type="entry name" value="NAD(P)-binding Rossmann-fold domains"/>
    <property type="match status" value="1"/>
</dbReference>
<sequence length="275" mass="29516">MTDRYAVFGNPISHSKSPAIHQAFAQACQQDMRYEAICAPLDDFKGAVEAFILQGGKGLNVTVPFKEEAWLLANVRSPRAELAGAINTLYLNDAQQLCGDNTDGIGLVRDICINHHYSISKKRVLVLGAGGAVRGVLQPILEQSPSEVVIANRTVSKADALVTLFDTLGDVRASAFEALEGEFDLIINGTAASLQGELPPLPSGLVVGNTWCYDMMYGAGITPFNQWAKTQGAAQQLDGLGMLVEQAAEAFSIWRGVRPATDAVIRTIRNQLLTA</sequence>
<dbReference type="InterPro" id="IPR013708">
    <property type="entry name" value="Shikimate_DH-bd_N"/>
</dbReference>
<dbReference type="InterPro" id="IPR022893">
    <property type="entry name" value="Shikimate_DH_fam"/>
</dbReference>
<dbReference type="PANTHER" id="PTHR21089:SF1">
    <property type="entry name" value="BIFUNCTIONAL 3-DEHYDROQUINATE DEHYDRATASE_SHIKIMATE DEHYDROGENASE, CHLOROPLASTIC"/>
    <property type="match status" value="1"/>
</dbReference>
<dbReference type="GO" id="GO:0009073">
    <property type="term" value="P:aromatic amino acid family biosynthetic process"/>
    <property type="evidence" value="ECO:0007669"/>
    <property type="project" value="UniProtKB-KW"/>
</dbReference>
<dbReference type="Pfam" id="PF08501">
    <property type="entry name" value="Shikimate_dh_N"/>
    <property type="match status" value="1"/>
</dbReference>
<dbReference type="InterPro" id="IPR041121">
    <property type="entry name" value="SDH_C"/>
</dbReference>
<dbReference type="Pfam" id="PF01488">
    <property type="entry name" value="Shikimate_DH"/>
    <property type="match status" value="1"/>
</dbReference>
<dbReference type="SUPFAM" id="SSF53223">
    <property type="entry name" value="Aminoacid dehydrogenase-like, N-terminal domain"/>
    <property type="match status" value="1"/>
</dbReference>
<feature type="binding site" evidence="8">
    <location>
        <position position="217"/>
    </location>
    <ligand>
        <name>shikimate</name>
        <dbReference type="ChEBI" id="CHEBI:36208"/>
    </ligand>
</feature>
<dbReference type="KEGG" id="ncu:F0U83_00135"/>
<dbReference type="Pfam" id="PF18317">
    <property type="entry name" value="SDH_C"/>
    <property type="match status" value="1"/>
</dbReference>
<keyword evidence="3 8" id="KW-0028">Amino-acid biosynthesis</keyword>
<evidence type="ECO:0000256" key="4">
    <source>
        <dbReference type="ARBA" id="ARBA00022857"/>
    </source>
</evidence>
<feature type="binding site" evidence="8">
    <location>
        <position position="87"/>
    </location>
    <ligand>
        <name>shikimate</name>
        <dbReference type="ChEBI" id="CHEBI:36208"/>
    </ligand>
</feature>
<evidence type="ECO:0000256" key="8">
    <source>
        <dbReference type="HAMAP-Rule" id="MF_00222"/>
    </source>
</evidence>
<comment type="catalytic activity">
    <reaction evidence="7 8">
        <text>shikimate + NADP(+) = 3-dehydroshikimate + NADPH + H(+)</text>
        <dbReference type="Rhea" id="RHEA:17737"/>
        <dbReference type="ChEBI" id="CHEBI:15378"/>
        <dbReference type="ChEBI" id="CHEBI:16630"/>
        <dbReference type="ChEBI" id="CHEBI:36208"/>
        <dbReference type="ChEBI" id="CHEBI:57783"/>
        <dbReference type="ChEBI" id="CHEBI:58349"/>
        <dbReference type="EC" id="1.1.1.25"/>
    </reaction>
</comment>
<dbReference type="GO" id="GO:0004764">
    <property type="term" value="F:shikimate 3-dehydrogenase (NADP+) activity"/>
    <property type="evidence" value="ECO:0007669"/>
    <property type="project" value="UniProtKB-UniRule"/>
</dbReference>
<dbReference type="Gene3D" id="3.40.50.720">
    <property type="entry name" value="NAD(P)-binding Rossmann-like Domain"/>
    <property type="match status" value="1"/>
</dbReference>
<feature type="binding site" evidence="8">
    <location>
        <position position="103"/>
    </location>
    <ligand>
        <name>shikimate</name>
        <dbReference type="ChEBI" id="CHEBI:36208"/>
    </ligand>
</feature>
<organism evidence="12 13">
    <name type="scientific">Neptunomonas concharum</name>
    <dbReference type="NCBI Taxonomy" id="1031538"/>
    <lineage>
        <taxon>Bacteria</taxon>
        <taxon>Pseudomonadati</taxon>
        <taxon>Pseudomonadota</taxon>
        <taxon>Gammaproteobacteria</taxon>
        <taxon>Oceanospirillales</taxon>
        <taxon>Oceanospirillaceae</taxon>
        <taxon>Neptunomonas</taxon>
    </lineage>
</organism>
<keyword evidence="13" id="KW-1185">Reference proteome</keyword>
<dbReference type="UniPathway" id="UPA00053">
    <property type="reaction ID" value="UER00087"/>
</dbReference>
<feature type="binding site" evidence="8">
    <location>
        <position position="215"/>
    </location>
    <ligand>
        <name>NADP(+)</name>
        <dbReference type="ChEBI" id="CHEBI:58349"/>
    </ligand>
</feature>
<evidence type="ECO:0000256" key="6">
    <source>
        <dbReference type="ARBA" id="ARBA00023141"/>
    </source>
</evidence>
<evidence type="ECO:0000256" key="3">
    <source>
        <dbReference type="ARBA" id="ARBA00022605"/>
    </source>
</evidence>
<dbReference type="InterPro" id="IPR036291">
    <property type="entry name" value="NAD(P)-bd_dom_sf"/>
</dbReference>
<dbReference type="GO" id="GO:0019632">
    <property type="term" value="P:shikimate metabolic process"/>
    <property type="evidence" value="ECO:0007669"/>
    <property type="project" value="InterPro"/>
</dbReference>
<dbReference type="GO" id="GO:0008652">
    <property type="term" value="P:amino acid biosynthetic process"/>
    <property type="evidence" value="ECO:0007669"/>
    <property type="project" value="UniProtKB-KW"/>
</dbReference>
<dbReference type="EMBL" id="CP043869">
    <property type="protein sequence ID" value="QEQ95238.1"/>
    <property type="molecule type" value="Genomic_DNA"/>
</dbReference>
<feature type="binding site" evidence="8">
    <location>
        <begin position="15"/>
        <end position="17"/>
    </location>
    <ligand>
        <name>shikimate</name>
        <dbReference type="ChEBI" id="CHEBI:36208"/>
    </ligand>
</feature>
<feature type="domain" description="SDH C-terminal" evidence="11">
    <location>
        <begin position="239"/>
        <end position="269"/>
    </location>
</feature>
<feature type="binding site" evidence="8">
    <location>
        <begin position="152"/>
        <end position="157"/>
    </location>
    <ligand>
        <name>NADP(+)</name>
        <dbReference type="ChEBI" id="CHEBI:58349"/>
    </ligand>
</feature>
<evidence type="ECO:0000256" key="1">
    <source>
        <dbReference type="ARBA" id="ARBA00004871"/>
    </source>
</evidence>
<dbReference type="InterPro" id="IPR046346">
    <property type="entry name" value="Aminoacid_DH-like_N_sf"/>
</dbReference>
<feature type="binding site" evidence="8">
    <location>
        <begin position="128"/>
        <end position="132"/>
    </location>
    <ligand>
        <name>NADP(+)</name>
        <dbReference type="ChEBI" id="CHEBI:58349"/>
    </ligand>
</feature>
<dbReference type="GO" id="GO:0005829">
    <property type="term" value="C:cytosol"/>
    <property type="evidence" value="ECO:0007669"/>
    <property type="project" value="TreeGrafter"/>
</dbReference>
<dbReference type="GO" id="GO:0009423">
    <property type="term" value="P:chorismate biosynthetic process"/>
    <property type="evidence" value="ECO:0007669"/>
    <property type="project" value="UniProtKB-UniRule"/>
</dbReference>
<evidence type="ECO:0000259" key="11">
    <source>
        <dbReference type="Pfam" id="PF18317"/>
    </source>
</evidence>
<feature type="binding site" evidence="8">
    <location>
        <position position="239"/>
    </location>
    <ligand>
        <name>NADP(+)</name>
        <dbReference type="ChEBI" id="CHEBI:58349"/>
    </ligand>
</feature>
<dbReference type="CDD" id="cd01065">
    <property type="entry name" value="NAD_bind_Shikimate_DH"/>
    <property type="match status" value="1"/>
</dbReference>